<evidence type="ECO:0000313" key="3">
    <source>
        <dbReference type="Proteomes" id="UP000634206"/>
    </source>
</evidence>
<comment type="caution">
    <text evidence="2">The sequence shown here is derived from an EMBL/GenBank/DDBJ whole genome shotgun (WGS) entry which is preliminary data.</text>
</comment>
<dbReference type="EMBL" id="JAENIG010000006">
    <property type="protein sequence ID" value="MBK1855436.1"/>
    <property type="molecule type" value="Genomic_DNA"/>
</dbReference>
<keyword evidence="3" id="KW-1185">Reference proteome</keyword>
<evidence type="ECO:0000256" key="1">
    <source>
        <dbReference type="SAM" id="MobiDB-lite"/>
    </source>
</evidence>
<evidence type="ECO:0000313" key="2">
    <source>
        <dbReference type="EMBL" id="MBK1855436.1"/>
    </source>
</evidence>
<name>A0AAE2SC27_9BACT</name>
<proteinExistence type="predicted"/>
<reference evidence="2" key="1">
    <citation type="submission" date="2021-01" db="EMBL/GenBank/DDBJ databases">
        <title>Modified the classification status of verrucomicrobia.</title>
        <authorList>
            <person name="Feng X."/>
        </authorList>
    </citation>
    <scope>NUCLEOTIDE SEQUENCE</scope>
    <source>
        <strain evidence="2">5K15</strain>
    </source>
</reference>
<accession>A0AAE2SC27</accession>
<dbReference type="Proteomes" id="UP000634206">
    <property type="component" value="Unassembled WGS sequence"/>
</dbReference>
<sequence>MKYLGLITLPSIALALISCESMNKPLDGGDLSNPLDPPGSGIGIATTSDPYGPTFTAGTFLQTVSPQTAFFTSFPKQETQPAKTLPDFTDVKVISTKGSYVKVEVVDTGEVGYVPSVMLGEKRSPNEVPVTPGAGEVEVTPGIAPDPVGSDPSPSLDIPGGVAPDPEVPGIKPPEIVNPNLPAE</sequence>
<dbReference type="RefSeq" id="WP_309490048.1">
    <property type="nucleotide sequence ID" value="NZ_JAENIG010000006.1"/>
</dbReference>
<organism evidence="2 3">
    <name type="scientific">Oceaniferula flava</name>
    <dbReference type="NCBI Taxonomy" id="2800421"/>
    <lineage>
        <taxon>Bacteria</taxon>
        <taxon>Pseudomonadati</taxon>
        <taxon>Verrucomicrobiota</taxon>
        <taxon>Verrucomicrobiia</taxon>
        <taxon>Verrucomicrobiales</taxon>
        <taxon>Verrucomicrobiaceae</taxon>
        <taxon>Oceaniferula</taxon>
    </lineage>
</organism>
<dbReference type="PROSITE" id="PS51257">
    <property type="entry name" value="PROKAR_LIPOPROTEIN"/>
    <property type="match status" value="1"/>
</dbReference>
<protein>
    <recommendedName>
        <fullName evidence="4">SH3 domain-containing protein</fullName>
    </recommendedName>
</protein>
<dbReference type="AlphaFoldDB" id="A0AAE2SC27"/>
<feature type="region of interest" description="Disordered" evidence="1">
    <location>
        <begin position="124"/>
        <end position="184"/>
    </location>
</feature>
<gene>
    <name evidence="2" type="ORF">JIN83_10730</name>
</gene>
<evidence type="ECO:0008006" key="4">
    <source>
        <dbReference type="Google" id="ProtNLM"/>
    </source>
</evidence>